<evidence type="ECO:0000313" key="4">
    <source>
        <dbReference type="EMBL" id="CAF4409368.1"/>
    </source>
</evidence>
<proteinExistence type="predicted"/>
<gene>
    <name evidence="2" type="ORF">GPM918_LOCUS39056</name>
    <name evidence="1" type="ORF">OVA965_LOCUS14007</name>
    <name evidence="4" type="ORF">SRO942_LOCUS39911</name>
    <name evidence="3" type="ORF">TMI583_LOCUS14007</name>
</gene>
<feature type="non-terminal residue" evidence="2">
    <location>
        <position position="148"/>
    </location>
</feature>
<dbReference type="EMBL" id="CAJNOK010005972">
    <property type="protein sequence ID" value="CAF0989668.1"/>
    <property type="molecule type" value="Genomic_DNA"/>
</dbReference>
<evidence type="ECO:0008006" key="6">
    <source>
        <dbReference type="Google" id="ProtNLM"/>
    </source>
</evidence>
<sequence>IRVDSASNALYQSTLSSLQGQKNETLLFYNGHSDHLEIIADAGFTSEDFTYGNFGKGLYFNSNVNNCLVKNIGKIQKVLMCKVALGKIDEMIKPTTNKINLTRKSGFDSVKILNVENSNSDTIFDSEHVIFSAHLAIPLFILTFQSAK</sequence>
<protein>
    <recommendedName>
        <fullName evidence="6">Poly [ADP-ribose] polymerase</fullName>
    </recommendedName>
</protein>
<dbReference type="EMBL" id="CAJOBA010005978">
    <property type="protein sequence ID" value="CAF3759727.1"/>
    <property type="molecule type" value="Genomic_DNA"/>
</dbReference>
<dbReference type="AlphaFoldDB" id="A0A815WP96"/>
<comment type="caution">
    <text evidence="2">The sequence shown here is derived from an EMBL/GenBank/DDBJ whole genome shotgun (WGS) entry which is preliminary data.</text>
</comment>
<dbReference type="OrthoDB" id="6021986at2759"/>
<dbReference type="Proteomes" id="UP000682733">
    <property type="component" value="Unassembled WGS sequence"/>
</dbReference>
<organism evidence="2 5">
    <name type="scientific">Didymodactylos carnosus</name>
    <dbReference type="NCBI Taxonomy" id="1234261"/>
    <lineage>
        <taxon>Eukaryota</taxon>
        <taxon>Metazoa</taxon>
        <taxon>Spiralia</taxon>
        <taxon>Gnathifera</taxon>
        <taxon>Rotifera</taxon>
        <taxon>Eurotatoria</taxon>
        <taxon>Bdelloidea</taxon>
        <taxon>Philodinida</taxon>
        <taxon>Philodinidae</taxon>
        <taxon>Didymodactylos</taxon>
    </lineage>
</organism>
<evidence type="ECO:0000313" key="5">
    <source>
        <dbReference type="Proteomes" id="UP000663829"/>
    </source>
</evidence>
<name>A0A815WP96_9BILA</name>
<accession>A0A815WP96</accession>
<dbReference type="SUPFAM" id="SSF56399">
    <property type="entry name" value="ADP-ribosylation"/>
    <property type="match status" value="1"/>
</dbReference>
<evidence type="ECO:0000313" key="3">
    <source>
        <dbReference type="EMBL" id="CAF3759727.1"/>
    </source>
</evidence>
<dbReference type="Proteomes" id="UP000677228">
    <property type="component" value="Unassembled WGS sequence"/>
</dbReference>
<evidence type="ECO:0000313" key="1">
    <source>
        <dbReference type="EMBL" id="CAF0989668.1"/>
    </source>
</evidence>
<dbReference type="Gene3D" id="3.90.228.10">
    <property type="match status" value="1"/>
</dbReference>
<dbReference type="EMBL" id="CAJOBC010092446">
    <property type="protein sequence ID" value="CAF4409368.1"/>
    <property type="molecule type" value="Genomic_DNA"/>
</dbReference>
<keyword evidence="5" id="KW-1185">Reference proteome</keyword>
<dbReference type="Proteomes" id="UP000663829">
    <property type="component" value="Unassembled WGS sequence"/>
</dbReference>
<dbReference type="EMBL" id="CAJNOQ010026780">
    <property type="protein sequence ID" value="CAF1548534.1"/>
    <property type="molecule type" value="Genomic_DNA"/>
</dbReference>
<dbReference type="Proteomes" id="UP000681722">
    <property type="component" value="Unassembled WGS sequence"/>
</dbReference>
<evidence type="ECO:0000313" key="2">
    <source>
        <dbReference type="EMBL" id="CAF1548534.1"/>
    </source>
</evidence>
<reference evidence="2" key="1">
    <citation type="submission" date="2021-02" db="EMBL/GenBank/DDBJ databases">
        <authorList>
            <person name="Nowell W R."/>
        </authorList>
    </citation>
    <scope>NUCLEOTIDE SEQUENCE</scope>
</reference>